<reference evidence="2 3" key="1">
    <citation type="submission" date="2017-04" db="EMBL/GenBank/DDBJ databases">
        <authorList>
            <person name="Afonso C.L."/>
            <person name="Miller P.J."/>
            <person name="Scott M.A."/>
            <person name="Spackman E."/>
            <person name="Goraichik I."/>
            <person name="Dimitrov K.M."/>
            <person name="Suarez D.L."/>
            <person name="Swayne D.E."/>
        </authorList>
    </citation>
    <scope>NUCLEOTIDE SEQUENCE [LARGE SCALE GENOMIC DNA]</scope>
    <source>
        <strain evidence="2 3">CGMCC 1.10972</strain>
    </source>
</reference>
<dbReference type="InterPro" id="IPR056090">
    <property type="entry name" value="DUF7673"/>
</dbReference>
<evidence type="ECO:0000313" key="2">
    <source>
        <dbReference type="EMBL" id="SMC80069.1"/>
    </source>
</evidence>
<sequence length="105" mass="11861">MDAHVSAALERLLTIAEGGTGQSRRCANFLLAWWNAGDCGGFDFTDMWNVDQRVADDMVVVFAQVSRLNEYPDKDLYGARFEDLVRQWRPELVKSGHDLMAHNDG</sequence>
<dbReference type="AlphaFoldDB" id="A0A1W2C4E5"/>
<dbReference type="STRING" id="937218.SAMN06297251_108157"/>
<feature type="domain" description="DUF7673" evidence="1">
    <location>
        <begin position="7"/>
        <end position="89"/>
    </location>
</feature>
<dbReference type="Proteomes" id="UP000192656">
    <property type="component" value="Unassembled WGS sequence"/>
</dbReference>
<gene>
    <name evidence="2" type="ORF">SAMN06297251_108157</name>
</gene>
<protein>
    <recommendedName>
        <fullName evidence="1">DUF7673 domain-containing protein</fullName>
    </recommendedName>
</protein>
<accession>A0A1W2C4E5</accession>
<dbReference type="Pfam" id="PF24720">
    <property type="entry name" value="DUF7673"/>
    <property type="match status" value="1"/>
</dbReference>
<dbReference type="OrthoDB" id="7276762at2"/>
<organism evidence="2 3">
    <name type="scientific">Fulvimarina manganoxydans</name>
    <dbReference type="NCBI Taxonomy" id="937218"/>
    <lineage>
        <taxon>Bacteria</taxon>
        <taxon>Pseudomonadati</taxon>
        <taxon>Pseudomonadota</taxon>
        <taxon>Alphaproteobacteria</taxon>
        <taxon>Hyphomicrobiales</taxon>
        <taxon>Aurantimonadaceae</taxon>
        <taxon>Fulvimarina</taxon>
    </lineage>
</organism>
<dbReference type="RefSeq" id="WP_084410138.1">
    <property type="nucleotide sequence ID" value="NZ_FWXR01000008.1"/>
</dbReference>
<evidence type="ECO:0000259" key="1">
    <source>
        <dbReference type="Pfam" id="PF24720"/>
    </source>
</evidence>
<proteinExistence type="predicted"/>
<evidence type="ECO:0000313" key="3">
    <source>
        <dbReference type="Proteomes" id="UP000192656"/>
    </source>
</evidence>
<keyword evidence="3" id="KW-1185">Reference proteome</keyword>
<name>A0A1W2C4E5_9HYPH</name>
<dbReference type="EMBL" id="FWXR01000008">
    <property type="protein sequence ID" value="SMC80069.1"/>
    <property type="molecule type" value="Genomic_DNA"/>
</dbReference>